<evidence type="ECO:0000256" key="9">
    <source>
        <dbReference type="RuleBase" id="RU363032"/>
    </source>
</evidence>
<keyword evidence="4" id="KW-1003">Cell membrane</keyword>
<comment type="subcellular location">
    <subcellularLocation>
        <location evidence="10">Cell inner membrane</location>
        <topology evidence="10">Multi-pass membrane protein</topology>
    </subcellularLocation>
    <subcellularLocation>
        <location evidence="1 9">Cell membrane</location>
        <topology evidence="1 9">Multi-pass membrane protein</topology>
    </subcellularLocation>
</comment>
<evidence type="ECO:0000256" key="3">
    <source>
        <dbReference type="ARBA" id="ARBA00022448"/>
    </source>
</evidence>
<feature type="transmembrane region" description="Helical" evidence="9">
    <location>
        <begin position="20"/>
        <end position="47"/>
    </location>
</feature>
<dbReference type="CDD" id="cd06261">
    <property type="entry name" value="TM_PBP2"/>
    <property type="match status" value="1"/>
</dbReference>
<keyword evidence="7 9" id="KW-1133">Transmembrane helix</keyword>
<dbReference type="EMBL" id="SSFO01000176">
    <property type="protein sequence ID" value="TXI31749.1"/>
    <property type="molecule type" value="Genomic_DNA"/>
</dbReference>
<evidence type="ECO:0000259" key="11">
    <source>
        <dbReference type="PROSITE" id="PS50928"/>
    </source>
</evidence>
<dbReference type="NCBIfam" id="TIGR02138">
    <property type="entry name" value="phosphate_pstC"/>
    <property type="match status" value="1"/>
</dbReference>
<feature type="transmembrane region" description="Helical" evidence="9">
    <location>
        <begin position="259"/>
        <end position="281"/>
    </location>
</feature>
<evidence type="ECO:0000256" key="8">
    <source>
        <dbReference type="ARBA" id="ARBA00023136"/>
    </source>
</evidence>
<feature type="transmembrane region" description="Helical" evidence="9">
    <location>
        <begin position="112"/>
        <end position="139"/>
    </location>
</feature>
<dbReference type="PANTHER" id="PTHR30425:SF1">
    <property type="entry name" value="PHOSPHATE TRANSPORT SYSTEM PERMEASE PROTEIN PSTC"/>
    <property type="match status" value="1"/>
</dbReference>
<dbReference type="InterPro" id="IPR035906">
    <property type="entry name" value="MetI-like_sf"/>
</dbReference>
<keyword evidence="8 9" id="KW-0472">Membrane</keyword>
<evidence type="ECO:0000256" key="1">
    <source>
        <dbReference type="ARBA" id="ARBA00004651"/>
    </source>
</evidence>
<feature type="domain" description="ABC transmembrane type-1" evidence="11">
    <location>
        <begin position="71"/>
        <end position="278"/>
    </location>
</feature>
<dbReference type="InterPro" id="IPR011864">
    <property type="entry name" value="Phosphate_PstC"/>
</dbReference>
<feature type="transmembrane region" description="Helical" evidence="9">
    <location>
        <begin position="145"/>
        <end position="164"/>
    </location>
</feature>
<dbReference type="PROSITE" id="PS50928">
    <property type="entry name" value="ABC_TM1"/>
    <property type="match status" value="1"/>
</dbReference>
<dbReference type="AlphaFoldDB" id="A0A5C7W386"/>
<dbReference type="GO" id="GO:0005315">
    <property type="term" value="F:phosphate transmembrane transporter activity"/>
    <property type="evidence" value="ECO:0007669"/>
    <property type="project" value="InterPro"/>
</dbReference>
<evidence type="ECO:0000256" key="5">
    <source>
        <dbReference type="ARBA" id="ARBA00022592"/>
    </source>
</evidence>
<comment type="function">
    <text evidence="10">Part of the binding-protein-dependent transport system for phosphate; probably responsible for the translocation of the substrate across the membrane.</text>
</comment>
<evidence type="ECO:0000313" key="13">
    <source>
        <dbReference type="Proteomes" id="UP000321110"/>
    </source>
</evidence>
<evidence type="ECO:0000256" key="10">
    <source>
        <dbReference type="RuleBase" id="RU363054"/>
    </source>
</evidence>
<evidence type="ECO:0000256" key="6">
    <source>
        <dbReference type="ARBA" id="ARBA00022692"/>
    </source>
</evidence>
<reference evidence="12 13" key="1">
    <citation type="submission" date="2018-09" db="EMBL/GenBank/DDBJ databases">
        <title>Metagenome Assembled Genomes from an Advanced Water Purification Facility.</title>
        <authorList>
            <person name="Stamps B.W."/>
            <person name="Spear J.R."/>
        </authorList>
    </citation>
    <scope>NUCLEOTIDE SEQUENCE [LARGE SCALE GENOMIC DNA]</scope>
    <source>
        <strain evidence="12">Bin_52_1</strain>
    </source>
</reference>
<proteinExistence type="inferred from homology"/>
<keyword evidence="6 9" id="KW-0812">Transmembrane</keyword>
<organism evidence="12 13">
    <name type="scientific">Aquipseudomonas alcaligenes</name>
    <name type="common">Pseudomonas alcaligenes</name>
    <dbReference type="NCBI Taxonomy" id="43263"/>
    <lineage>
        <taxon>Bacteria</taxon>
        <taxon>Pseudomonadati</taxon>
        <taxon>Pseudomonadota</taxon>
        <taxon>Gammaproteobacteria</taxon>
        <taxon>Pseudomonadales</taxon>
        <taxon>Pseudomonadaceae</taxon>
        <taxon>Aquipseudomonas</taxon>
    </lineage>
</organism>
<keyword evidence="5 10" id="KW-0592">Phosphate transport</keyword>
<keyword evidence="10" id="KW-0997">Cell inner membrane</keyword>
<dbReference type="GO" id="GO:0005886">
    <property type="term" value="C:plasma membrane"/>
    <property type="evidence" value="ECO:0007669"/>
    <property type="project" value="UniProtKB-SubCell"/>
</dbReference>
<evidence type="ECO:0000256" key="2">
    <source>
        <dbReference type="ARBA" id="ARBA00007069"/>
    </source>
</evidence>
<feature type="transmembrane region" description="Helical" evidence="9">
    <location>
        <begin position="67"/>
        <end position="100"/>
    </location>
</feature>
<keyword evidence="3 9" id="KW-0813">Transport</keyword>
<comment type="similarity">
    <text evidence="2 10">Belongs to the binding-protein-dependent transport system permease family. CysTW subfamily.</text>
</comment>
<dbReference type="Proteomes" id="UP000321110">
    <property type="component" value="Unassembled WGS sequence"/>
</dbReference>
<comment type="caution">
    <text evidence="10">Lacks conserved residue(s) required for the propagation of feature annotation.</text>
</comment>
<dbReference type="InterPro" id="IPR051124">
    <property type="entry name" value="Phosphate_Transport_Permease"/>
</dbReference>
<accession>A0A5C7W386</accession>
<protein>
    <recommendedName>
        <fullName evidence="10">Phosphate transport system permease protein</fullName>
    </recommendedName>
</protein>
<dbReference type="GO" id="GO:0006817">
    <property type="term" value="P:phosphate ion transport"/>
    <property type="evidence" value="ECO:0007669"/>
    <property type="project" value="UniProtKB-KW"/>
</dbReference>
<dbReference type="Pfam" id="PF00528">
    <property type="entry name" value="BPD_transp_1"/>
    <property type="match status" value="1"/>
</dbReference>
<evidence type="ECO:0000313" key="12">
    <source>
        <dbReference type="EMBL" id="TXI31749.1"/>
    </source>
</evidence>
<evidence type="ECO:0000256" key="4">
    <source>
        <dbReference type="ARBA" id="ARBA00022475"/>
    </source>
</evidence>
<comment type="caution">
    <text evidence="12">The sequence shown here is derived from an EMBL/GenBank/DDBJ whole genome shotgun (WGS) entry which is preliminary data.</text>
</comment>
<gene>
    <name evidence="12" type="primary">pstC</name>
    <name evidence="12" type="ORF">E6Q69_10500</name>
</gene>
<dbReference type="InterPro" id="IPR000515">
    <property type="entry name" value="MetI-like"/>
</dbReference>
<dbReference type="PANTHER" id="PTHR30425">
    <property type="entry name" value="PHOSPHATE TRANSPORT SYSTEM PERMEASE PROTEIN PST"/>
    <property type="match status" value="1"/>
</dbReference>
<sequence>MSISTPLSLRHGADRLLRAASLACALATAVVLLLILVFLTQASWPLLQQPDSLLGMTWQPANGLFGLQAMLGASLLSSLLALLLAVPAGLLVNIWLIFYAPPVVARGYGAMLGLMASIPSVVYGLWGLVVLVPLLNAWVPPGASLLAAGIVLALMILPLLMVQADVALRESARRHLPAALCLGVSPWAAIRRVVLPDAWPRLWPSILLQLGRALGETMAVLMVAGNVVQWPGSPFAPVRTLTANIALEMSYASGPHLQALYVSGWVLLVLALLLMGLARIFGSRT</sequence>
<dbReference type="SUPFAM" id="SSF161098">
    <property type="entry name" value="MetI-like"/>
    <property type="match status" value="1"/>
</dbReference>
<evidence type="ECO:0000256" key="7">
    <source>
        <dbReference type="ARBA" id="ARBA00022989"/>
    </source>
</evidence>
<name>A0A5C7W386_AQUAC</name>
<dbReference type="Gene3D" id="1.10.3720.10">
    <property type="entry name" value="MetI-like"/>
    <property type="match status" value="1"/>
</dbReference>